<dbReference type="EMBL" id="BAABBX010000014">
    <property type="protein sequence ID" value="GAA4189743.1"/>
    <property type="molecule type" value="Genomic_DNA"/>
</dbReference>
<name>A0ABP8AT90_9MICO</name>
<gene>
    <name evidence="1" type="ORF">GCM10022288_18040</name>
</gene>
<evidence type="ECO:0000313" key="1">
    <source>
        <dbReference type="EMBL" id="GAA4189743.1"/>
    </source>
</evidence>
<organism evidence="1 2">
    <name type="scientific">Gryllotalpicola kribbensis</name>
    <dbReference type="NCBI Taxonomy" id="993084"/>
    <lineage>
        <taxon>Bacteria</taxon>
        <taxon>Bacillati</taxon>
        <taxon>Actinomycetota</taxon>
        <taxon>Actinomycetes</taxon>
        <taxon>Micrococcales</taxon>
        <taxon>Microbacteriaceae</taxon>
        <taxon>Gryllotalpicola</taxon>
    </lineage>
</organism>
<comment type="caution">
    <text evidence="1">The sequence shown here is derived from an EMBL/GenBank/DDBJ whole genome shotgun (WGS) entry which is preliminary data.</text>
</comment>
<sequence>MGQPFTGGALTDPLAGVAASLKHACVGSNDEYTPEDRVLTIGVLARLAGWFLTPEAGGDEAMMDRYRRDLGRLVGHVPTNEECHRRLEDQIVRLRHSIGERW</sequence>
<reference evidence="2" key="1">
    <citation type="journal article" date="2019" name="Int. J. Syst. Evol. Microbiol.">
        <title>The Global Catalogue of Microorganisms (GCM) 10K type strain sequencing project: providing services to taxonomists for standard genome sequencing and annotation.</title>
        <authorList>
            <consortium name="The Broad Institute Genomics Platform"/>
            <consortium name="The Broad Institute Genome Sequencing Center for Infectious Disease"/>
            <person name="Wu L."/>
            <person name="Ma J."/>
        </authorList>
    </citation>
    <scope>NUCLEOTIDE SEQUENCE [LARGE SCALE GENOMIC DNA]</scope>
    <source>
        <strain evidence="2">JCM 17593</strain>
    </source>
</reference>
<keyword evidence="2" id="KW-1185">Reference proteome</keyword>
<proteinExistence type="predicted"/>
<evidence type="ECO:0000313" key="2">
    <source>
        <dbReference type="Proteomes" id="UP001500213"/>
    </source>
</evidence>
<protein>
    <submittedName>
        <fullName evidence="1">Uncharacterized protein</fullName>
    </submittedName>
</protein>
<dbReference type="Proteomes" id="UP001500213">
    <property type="component" value="Unassembled WGS sequence"/>
</dbReference>
<accession>A0ABP8AT90</accession>